<evidence type="ECO:0000259" key="3">
    <source>
        <dbReference type="Pfam" id="PF01887"/>
    </source>
</evidence>
<dbReference type="Pfam" id="PF20257">
    <property type="entry name" value="SAM_HAT_C"/>
    <property type="match status" value="1"/>
</dbReference>
<name>A0ABY5W2E5_9ACTN</name>
<dbReference type="PANTHER" id="PTHR35092:SF1">
    <property type="entry name" value="CHLORINASE MJ1651"/>
    <property type="match status" value="1"/>
</dbReference>
<dbReference type="InterPro" id="IPR002747">
    <property type="entry name" value="SAM_OH_AdoTrfase"/>
</dbReference>
<dbReference type="Pfam" id="PF01887">
    <property type="entry name" value="SAM_HAT_N"/>
    <property type="match status" value="1"/>
</dbReference>
<dbReference type="PANTHER" id="PTHR35092">
    <property type="entry name" value="CHLORINASE MJ1651"/>
    <property type="match status" value="1"/>
</dbReference>
<dbReference type="SUPFAM" id="SSF101852">
    <property type="entry name" value="Bacterial fluorinating enzyme, C-terminal domain"/>
    <property type="match status" value="1"/>
</dbReference>
<comment type="similarity">
    <text evidence="2">Belongs to the SAM hydrolase / SAM-dependent halogenase family.</text>
</comment>
<dbReference type="Proteomes" id="UP001059617">
    <property type="component" value="Chromosome"/>
</dbReference>
<dbReference type="InterPro" id="IPR046469">
    <property type="entry name" value="SAM_HAT_N"/>
</dbReference>
<dbReference type="SUPFAM" id="SSF102522">
    <property type="entry name" value="Bacterial fluorinating enzyme, N-terminal domain"/>
    <property type="match status" value="1"/>
</dbReference>
<dbReference type="InterPro" id="IPR023228">
    <property type="entry name" value="SAM_OH_AdoTrfase_N_sf"/>
</dbReference>
<protein>
    <submittedName>
        <fullName evidence="5">SAM-dependent chlorinase/fluorinase</fullName>
    </submittedName>
</protein>
<feature type="domain" description="S-adenosyl-l-methionine hydroxide adenosyltransferase C-terminal" evidence="4">
    <location>
        <begin position="176"/>
        <end position="256"/>
    </location>
</feature>
<dbReference type="RefSeq" id="WP_259862049.1">
    <property type="nucleotide sequence ID" value="NZ_BAAAST010000117.1"/>
</dbReference>
<gene>
    <name evidence="5" type="ORF">Dfulv_08255</name>
</gene>
<dbReference type="PIRSF" id="PIRSF006779">
    <property type="entry name" value="UCP006779"/>
    <property type="match status" value="1"/>
</dbReference>
<dbReference type="InterPro" id="IPR023227">
    <property type="entry name" value="SAM_OH_AdoTrfase_C_sf"/>
</dbReference>
<dbReference type="Gene3D" id="2.40.30.90">
    <property type="entry name" value="Bacterial fluorinating enzyme like"/>
    <property type="match status" value="1"/>
</dbReference>
<sequence length="266" mass="27269">MMAVRWISFTTDYGLTDGFVAACHGMIARLAPEVRVIDVTHLVPPGDVTRGAAVLAQTVPSLPLSVHLAVVDPGVGTARRAIAVEAADGSLFVGPDNGLLVPAAEALGGIRRAVHLTNREWFAPHVSHTFHGRDVFAPVAARLALGADLTTAGEAVPDVVRPVPPHVEHTPDGVRAEVLTVDHFGNLQLAATTAPLGGPGTAVSVNGRPARTGATFGDVGPGELVVLTDSAGHLAVAVNGGSAADRLGSGPGDRITIMRYDSRSTP</sequence>
<evidence type="ECO:0000256" key="2">
    <source>
        <dbReference type="ARBA" id="ARBA00024035"/>
    </source>
</evidence>
<evidence type="ECO:0000256" key="1">
    <source>
        <dbReference type="ARBA" id="ARBA00022691"/>
    </source>
</evidence>
<dbReference type="InterPro" id="IPR046470">
    <property type="entry name" value="SAM_HAT_C"/>
</dbReference>
<keyword evidence="6" id="KW-1185">Reference proteome</keyword>
<evidence type="ECO:0000313" key="5">
    <source>
        <dbReference type="EMBL" id="UWP84218.1"/>
    </source>
</evidence>
<keyword evidence="1" id="KW-0949">S-adenosyl-L-methionine</keyword>
<organism evidence="5 6">
    <name type="scientific">Dactylosporangium fulvum</name>
    <dbReference type="NCBI Taxonomy" id="53359"/>
    <lineage>
        <taxon>Bacteria</taxon>
        <taxon>Bacillati</taxon>
        <taxon>Actinomycetota</taxon>
        <taxon>Actinomycetes</taxon>
        <taxon>Micromonosporales</taxon>
        <taxon>Micromonosporaceae</taxon>
        <taxon>Dactylosporangium</taxon>
    </lineage>
</organism>
<dbReference type="Gene3D" id="3.40.50.10790">
    <property type="entry name" value="S-adenosyl-l-methionine hydroxide adenosyltransferase, N-terminal"/>
    <property type="match status" value="1"/>
</dbReference>
<reference evidence="5" key="1">
    <citation type="submission" date="2021-04" db="EMBL/GenBank/DDBJ databases">
        <authorList>
            <person name="Hartkoorn R.C."/>
            <person name="Beaudoing E."/>
            <person name="Hot D."/>
        </authorList>
    </citation>
    <scope>NUCLEOTIDE SEQUENCE</scope>
    <source>
        <strain evidence="5">NRRL B-16292</strain>
    </source>
</reference>
<evidence type="ECO:0000313" key="6">
    <source>
        <dbReference type="Proteomes" id="UP001059617"/>
    </source>
</evidence>
<reference evidence="5" key="2">
    <citation type="submission" date="2022-09" db="EMBL/GenBank/DDBJ databases">
        <title>Biosynthetic gene clusters of Dactylosporangioum fulvum.</title>
        <authorList>
            <person name="Caradec T."/>
        </authorList>
    </citation>
    <scope>NUCLEOTIDE SEQUENCE</scope>
    <source>
        <strain evidence="5">NRRL B-16292</strain>
    </source>
</reference>
<feature type="domain" description="S-adenosyl-l-methionine hydroxide adenosyltransferase N-terminal" evidence="3">
    <location>
        <begin position="7"/>
        <end position="152"/>
    </location>
</feature>
<accession>A0ABY5W2E5</accession>
<dbReference type="EMBL" id="CP073720">
    <property type="protein sequence ID" value="UWP84218.1"/>
    <property type="molecule type" value="Genomic_DNA"/>
</dbReference>
<evidence type="ECO:0000259" key="4">
    <source>
        <dbReference type="Pfam" id="PF20257"/>
    </source>
</evidence>
<proteinExistence type="inferred from homology"/>